<comment type="caution">
    <text evidence="1">The sequence shown here is derived from an EMBL/GenBank/DDBJ whole genome shotgun (WGS) entry which is preliminary data.</text>
</comment>
<keyword evidence="2" id="KW-1185">Reference proteome</keyword>
<dbReference type="EMBL" id="JANAVB010008799">
    <property type="protein sequence ID" value="KAJ6841238.1"/>
    <property type="molecule type" value="Genomic_DNA"/>
</dbReference>
<evidence type="ECO:0000313" key="2">
    <source>
        <dbReference type="Proteomes" id="UP001140949"/>
    </source>
</evidence>
<dbReference type="PANTHER" id="PTHR35503:SF2">
    <property type="entry name" value="OS04G0455700 PROTEIN"/>
    <property type="match status" value="1"/>
</dbReference>
<reference evidence="1" key="1">
    <citation type="journal article" date="2023" name="GigaByte">
        <title>Genome assembly of the bearded iris, Iris pallida Lam.</title>
        <authorList>
            <person name="Bruccoleri R.E."/>
            <person name="Oakeley E.J."/>
            <person name="Faust A.M.E."/>
            <person name="Altorfer M."/>
            <person name="Dessus-Babus S."/>
            <person name="Burckhardt D."/>
            <person name="Oertli M."/>
            <person name="Naumann U."/>
            <person name="Petersen F."/>
            <person name="Wong J."/>
        </authorList>
    </citation>
    <scope>NUCLEOTIDE SEQUENCE</scope>
    <source>
        <strain evidence="1">GSM-AAB239-AS_SAM_17_03QT</strain>
    </source>
</reference>
<proteinExistence type="predicted"/>
<dbReference type="AlphaFoldDB" id="A0AAX6HKH6"/>
<accession>A0AAX6HKH6</accession>
<sequence length="213" mass="22304">MAQLLQCDVAVVRLANLDVLPPAAAGSHLFVRYYIAIGGGKRIRVDTRKLPCGGGTGEGPRWDERASLECRGGGGADPLEEALGGGGRGGAAVQFELRCRGSATVWGKVAGSRLLGRGEVAWSDAIDSPGAPVERWVGLTSKKRSTKSVKPAALLVRMGIRVRVPEASAASTQRIRRGGGGRQWDHGECKCESCGWVGSEEDMFLSATAASTS</sequence>
<organism evidence="1 2">
    <name type="scientific">Iris pallida</name>
    <name type="common">Sweet iris</name>
    <dbReference type="NCBI Taxonomy" id="29817"/>
    <lineage>
        <taxon>Eukaryota</taxon>
        <taxon>Viridiplantae</taxon>
        <taxon>Streptophyta</taxon>
        <taxon>Embryophyta</taxon>
        <taxon>Tracheophyta</taxon>
        <taxon>Spermatophyta</taxon>
        <taxon>Magnoliopsida</taxon>
        <taxon>Liliopsida</taxon>
        <taxon>Asparagales</taxon>
        <taxon>Iridaceae</taxon>
        <taxon>Iridoideae</taxon>
        <taxon>Irideae</taxon>
        <taxon>Iris</taxon>
    </lineage>
</organism>
<evidence type="ECO:0008006" key="3">
    <source>
        <dbReference type="Google" id="ProtNLM"/>
    </source>
</evidence>
<dbReference type="PANTHER" id="PTHR35503">
    <property type="entry name" value="OSJNBA0006M15.15 PROTEIN"/>
    <property type="match status" value="1"/>
</dbReference>
<protein>
    <recommendedName>
        <fullName evidence="3">C2 domain-containing protein</fullName>
    </recommendedName>
</protein>
<reference evidence="1" key="2">
    <citation type="submission" date="2023-04" db="EMBL/GenBank/DDBJ databases">
        <authorList>
            <person name="Bruccoleri R.E."/>
            <person name="Oakeley E.J."/>
            <person name="Faust A.-M."/>
            <person name="Dessus-Babus S."/>
            <person name="Altorfer M."/>
            <person name="Burckhardt D."/>
            <person name="Oertli M."/>
            <person name="Naumann U."/>
            <person name="Petersen F."/>
            <person name="Wong J."/>
        </authorList>
    </citation>
    <scope>NUCLEOTIDE SEQUENCE</scope>
    <source>
        <strain evidence="1">GSM-AAB239-AS_SAM_17_03QT</strain>
        <tissue evidence="1">Leaf</tissue>
    </source>
</reference>
<name>A0AAX6HKH6_IRIPA</name>
<dbReference type="Proteomes" id="UP001140949">
    <property type="component" value="Unassembled WGS sequence"/>
</dbReference>
<gene>
    <name evidence="1" type="ORF">M6B38_308320</name>
</gene>
<evidence type="ECO:0000313" key="1">
    <source>
        <dbReference type="EMBL" id="KAJ6841238.1"/>
    </source>
</evidence>